<dbReference type="GO" id="GO:0030246">
    <property type="term" value="F:carbohydrate binding"/>
    <property type="evidence" value="ECO:0007669"/>
    <property type="project" value="InterPro"/>
</dbReference>
<dbReference type="EMBL" id="BOQL01000049">
    <property type="protein sequence ID" value="GIM74304.1"/>
    <property type="molecule type" value="Genomic_DNA"/>
</dbReference>
<dbReference type="Proteomes" id="UP000681340">
    <property type="component" value="Unassembled WGS sequence"/>
</dbReference>
<name>A0A919VPX0_9ACTN</name>
<evidence type="ECO:0000256" key="1">
    <source>
        <dbReference type="SAM" id="SignalP"/>
    </source>
</evidence>
<evidence type="ECO:0000313" key="3">
    <source>
        <dbReference type="Proteomes" id="UP000681340"/>
    </source>
</evidence>
<keyword evidence="1" id="KW-0732">Signal</keyword>
<dbReference type="Gene3D" id="2.60.40.1120">
    <property type="entry name" value="Carboxypeptidase-like, regulatory domain"/>
    <property type="match status" value="1"/>
</dbReference>
<evidence type="ECO:0008006" key="4">
    <source>
        <dbReference type="Google" id="ProtNLM"/>
    </source>
</evidence>
<accession>A0A919VPX0</accession>
<proteinExistence type="predicted"/>
<evidence type="ECO:0000313" key="2">
    <source>
        <dbReference type="EMBL" id="GIM74304.1"/>
    </source>
</evidence>
<feature type="signal peptide" evidence="1">
    <location>
        <begin position="1"/>
        <end position="22"/>
    </location>
</feature>
<feature type="chain" id="PRO_5036896731" description="Alpha-amylase" evidence="1">
    <location>
        <begin position="23"/>
        <end position="511"/>
    </location>
</feature>
<dbReference type="RefSeq" id="WP_212991935.1">
    <property type="nucleotide sequence ID" value="NZ_BAABEA010000026.1"/>
</dbReference>
<dbReference type="AlphaFoldDB" id="A0A919VPX0"/>
<dbReference type="SUPFAM" id="SSF49452">
    <property type="entry name" value="Starch-binding domain-like"/>
    <property type="match status" value="1"/>
</dbReference>
<protein>
    <recommendedName>
        <fullName evidence="4">Alpha-amylase</fullName>
    </recommendedName>
</protein>
<reference evidence="2" key="1">
    <citation type="submission" date="2021-03" db="EMBL/GenBank/DDBJ databases">
        <title>Whole genome shotgun sequence of Actinoplanes auranticolor NBRC 12245.</title>
        <authorList>
            <person name="Komaki H."/>
            <person name="Tamura T."/>
        </authorList>
    </citation>
    <scope>NUCLEOTIDE SEQUENCE</scope>
    <source>
        <strain evidence="2">NBRC 12245</strain>
    </source>
</reference>
<organism evidence="2 3">
    <name type="scientific">Actinoplanes auranticolor</name>
    <dbReference type="NCBI Taxonomy" id="47988"/>
    <lineage>
        <taxon>Bacteria</taxon>
        <taxon>Bacillati</taxon>
        <taxon>Actinomycetota</taxon>
        <taxon>Actinomycetes</taxon>
        <taxon>Micromonosporales</taxon>
        <taxon>Micromonosporaceae</taxon>
        <taxon>Actinoplanes</taxon>
    </lineage>
</organism>
<gene>
    <name evidence="2" type="ORF">Aau02nite_60330</name>
</gene>
<keyword evidence="3" id="KW-1185">Reference proteome</keyword>
<sequence>MLAVMATVLAAVTAAPAGAAHASDTGSISGTITHTGSGAITVNLWTIEGGSAGQVKADADGDYAFPSVTPGRYKIQFGVRSNFDAQWQWAYGKFTFSSATVIDVDAGATVDVDDTYAPGSGVRLTVTDAVSGAPVDAVCASLYSSFPGTCGATDGVLTLDGLTTGVHEIYVTSSDGLHAGTTLTDVRVTPGVQTDVAVALKPTGAITTTVLDRATGEPVPSVCVMPLTLTFGSLDSEMCQYGGDNYSKDDGTVLLGGLAPGTYTLLASPDRGSYGLQWVGARGGTGIQYRAQKITVVAGQRSAAPTIRLDPAASITGVVTDAATGETLLNGCASVLPVRPGDSNPMGGPHCIEYWSEGKYTIPNLGPYEWPLQFSYFYDHESYASSWSGGATNRKAATPVLAGVDTPGVADAALTRVGPGMNVTARSSDGQAWNGYLHVDVFNAKTGDYVAAMSYTRTLSGVAAQPVRLRYVADTEFRSGWHGGDDFTSATTVRVNPDKPKTVQLTLQYDD</sequence>
<dbReference type="InterPro" id="IPR013784">
    <property type="entry name" value="Carb-bd-like_fold"/>
</dbReference>
<comment type="caution">
    <text evidence="2">The sequence shown here is derived from an EMBL/GenBank/DDBJ whole genome shotgun (WGS) entry which is preliminary data.</text>
</comment>